<evidence type="ECO:0000313" key="2">
    <source>
        <dbReference type="EMBL" id="WVZ93766.1"/>
    </source>
</evidence>
<evidence type="ECO:0000256" key="1">
    <source>
        <dbReference type="SAM" id="MobiDB-lite"/>
    </source>
</evidence>
<name>A0AAQ3UKL2_PASNO</name>
<gene>
    <name evidence="2" type="ORF">U9M48_039723</name>
</gene>
<dbReference type="AlphaFoldDB" id="A0AAQ3UKL2"/>
<sequence length="107" mass="11546">MALMPCQILHRRPIKVVTASAAIPFGHPLPRSSPSAATASNFPPPELARSTPKLARRFLDARSRSPALPTRAHLRRPPVPIASLLRGSHATYEPSVRTSNVPPFSVA</sequence>
<evidence type="ECO:0000313" key="3">
    <source>
        <dbReference type="Proteomes" id="UP001341281"/>
    </source>
</evidence>
<feature type="region of interest" description="Disordered" evidence="1">
    <location>
        <begin position="27"/>
        <end position="80"/>
    </location>
</feature>
<feature type="compositionally biased region" description="Polar residues" evidence="1">
    <location>
        <begin position="32"/>
        <end position="41"/>
    </location>
</feature>
<proteinExistence type="predicted"/>
<protein>
    <submittedName>
        <fullName evidence="2">Uncharacterized protein</fullName>
    </submittedName>
</protein>
<reference evidence="2 3" key="1">
    <citation type="submission" date="2024-02" db="EMBL/GenBank/DDBJ databases">
        <title>High-quality chromosome-scale genome assembly of Pensacola bahiagrass (Paspalum notatum Flugge var. saurae).</title>
        <authorList>
            <person name="Vega J.M."/>
            <person name="Podio M."/>
            <person name="Orjuela J."/>
            <person name="Siena L.A."/>
            <person name="Pessino S.C."/>
            <person name="Combes M.C."/>
            <person name="Mariac C."/>
            <person name="Albertini E."/>
            <person name="Pupilli F."/>
            <person name="Ortiz J.P.A."/>
            <person name="Leblanc O."/>
        </authorList>
    </citation>
    <scope>NUCLEOTIDE SEQUENCE [LARGE SCALE GENOMIC DNA]</scope>
    <source>
        <strain evidence="2">R1</strain>
        <tissue evidence="2">Leaf</tissue>
    </source>
</reference>
<dbReference type="EMBL" id="CP144753">
    <property type="protein sequence ID" value="WVZ93766.1"/>
    <property type="molecule type" value="Genomic_DNA"/>
</dbReference>
<organism evidence="2 3">
    <name type="scientific">Paspalum notatum var. saurae</name>
    <dbReference type="NCBI Taxonomy" id="547442"/>
    <lineage>
        <taxon>Eukaryota</taxon>
        <taxon>Viridiplantae</taxon>
        <taxon>Streptophyta</taxon>
        <taxon>Embryophyta</taxon>
        <taxon>Tracheophyta</taxon>
        <taxon>Spermatophyta</taxon>
        <taxon>Magnoliopsida</taxon>
        <taxon>Liliopsida</taxon>
        <taxon>Poales</taxon>
        <taxon>Poaceae</taxon>
        <taxon>PACMAD clade</taxon>
        <taxon>Panicoideae</taxon>
        <taxon>Andropogonodae</taxon>
        <taxon>Paspaleae</taxon>
        <taxon>Paspalinae</taxon>
        <taxon>Paspalum</taxon>
    </lineage>
</organism>
<keyword evidence="3" id="KW-1185">Reference proteome</keyword>
<accession>A0AAQ3UKL2</accession>
<dbReference type="Proteomes" id="UP001341281">
    <property type="component" value="Chromosome 09"/>
</dbReference>